<dbReference type="AlphaFoldDB" id="A0AAD8VMS0"/>
<feature type="region of interest" description="Disordered" evidence="1">
    <location>
        <begin position="201"/>
        <end position="242"/>
    </location>
</feature>
<feature type="compositionally biased region" description="Low complexity" evidence="1">
    <location>
        <begin position="268"/>
        <end position="285"/>
    </location>
</feature>
<proteinExistence type="predicted"/>
<organism evidence="3 4">
    <name type="scientific">Lolium multiflorum</name>
    <name type="common">Italian ryegrass</name>
    <name type="synonym">Lolium perenne subsp. multiflorum</name>
    <dbReference type="NCBI Taxonomy" id="4521"/>
    <lineage>
        <taxon>Eukaryota</taxon>
        <taxon>Viridiplantae</taxon>
        <taxon>Streptophyta</taxon>
        <taxon>Embryophyta</taxon>
        <taxon>Tracheophyta</taxon>
        <taxon>Spermatophyta</taxon>
        <taxon>Magnoliopsida</taxon>
        <taxon>Liliopsida</taxon>
        <taxon>Poales</taxon>
        <taxon>Poaceae</taxon>
        <taxon>BOP clade</taxon>
        <taxon>Pooideae</taxon>
        <taxon>Poodae</taxon>
        <taxon>Poeae</taxon>
        <taxon>Poeae Chloroplast Group 2 (Poeae type)</taxon>
        <taxon>Loliodinae</taxon>
        <taxon>Loliinae</taxon>
        <taxon>Lolium</taxon>
    </lineage>
</organism>
<dbReference type="InterPro" id="IPR040256">
    <property type="entry name" value="At4g02000-like"/>
</dbReference>
<sequence length="298" mass="32935">MASEAGKGKAKGKEVEVEGVEGMLKKLQIAERRKVVGRPSASKKANPNQVVGKVLSEKLAHAVGIQDTLGKIWCPREGTICKELRKNVFLITFKQESGKRRALEGGPWFAGKDLLVLEDFIENKTLDEYEFRFFQMWVRVSNLPLGRMNRETGEQIGNAMGESVEVDVDEGGFAIGEFLRVRVKLDVREPIMRGIRVRLEEDEEEMGGREKQYGEVEGDEEEGMEEEEEADSARLQLAVSPEASAGQAELQLVSASCRREDSVGLAGSTRRASPALSSSSTFSPSQEEDTDLLLIDIA</sequence>
<feature type="compositionally biased region" description="Acidic residues" evidence="1">
    <location>
        <begin position="216"/>
        <end position="230"/>
    </location>
</feature>
<dbReference type="InterPro" id="IPR025558">
    <property type="entry name" value="DUF4283"/>
</dbReference>
<accession>A0AAD8VMS0</accession>
<feature type="region of interest" description="Disordered" evidence="1">
    <location>
        <begin position="263"/>
        <end position="298"/>
    </location>
</feature>
<dbReference type="Proteomes" id="UP001231189">
    <property type="component" value="Unassembled WGS sequence"/>
</dbReference>
<evidence type="ECO:0000259" key="2">
    <source>
        <dbReference type="Pfam" id="PF14111"/>
    </source>
</evidence>
<dbReference type="PANTHER" id="PTHR31286">
    <property type="entry name" value="GLYCINE-RICH CELL WALL STRUCTURAL PROTEIN 1.8-LIKE"/>
    <property type="match status" value="1"/>
</dbReference>
<name>A0AAD8VMS0_LOLMU</name>
<gene>
    <name evidence="3" type="ORF">QYE76_019064</name>
</gene>
<reference evidence="3" key="1">
    <citation type="submission" date="2023-07" db="EMBL/GenBank/DDBJ databases">
        <title>A chromosome-level genome assembly of Lolium multiflorum.</title>
        <authorList>
            <person name="Chen Y."/>
            <person name="Copetti D."/>
            <person name="Kolliker R."/>
            <person name="Studer B."/>
        </authorList>
    </citation>
    <scope>NUCLEOTIDE SEQUENCE</scope>
    <source>
        <strain evidence="3">02402/16</strain>
        <tissue evidence="3">Leaf</tissue>
    </source>
</reference>
<evidence type="ECO:0000256" key="1">
    <source>
        <dbReference type="SAM" id="MobiDB-lite"/>
    </source>
</evidence>
<feature type="domain" description="DUF4283" evidence="2">
    <location>
        <begin position="49"/>
        <end position="119"/>
    </location>
</feature>
<evidence type="ECO:0000313" key="3">
    <source>
        <dbReference type="EMBL" id="KAK1613547.1"/>
    </source>
</evidence>
<keyword evidence="4" id="KW-1185">Reference proteome</keyword>
<dbReference type="PANTHER" id="PTHR31286:SF180">
    <property type="entry name" value="OS10G0362600 PROTEIN"/>
    <property type="match status" value="1"/>
</dbReference>
<dbReference type="Pfam" id="PF14111">
    <property type="entry name" value="DUF4283"/>
    <property type="match status" value="1"/>
</dbReference>
<protein>
    <recommendedName>
        <fullName evidence="2">DUF4283 domain-containing protein</fullName>
    </recommendedName>
</protein>
<evidence type="ECO:0000313" key="4">
    <source>
        <dbReference type="Proteomes" id="UP001231189"/>
    </source>
</evidence>
<dbReference type="EMBL" id="JAUUTY010000006">
    <property type="protein sequence ID" value="KAK1613547.1"/>
    <property type="molecule type" value="Genomic_DNA"/>
</dbReference>
<comment type="caution">
    <text evidence="3">The sequence shown here is derived from an EMBL/GenBank/DDBJ whole genome shotgun (WGS) entry which is preliminary data.</text>
</comment>